<dbReference type="OrthoDB" id="2388670at2"/>
<reference evidence="2 3" key="1">
    <citation type="submission" date="2019-03" db="EMBL/GenBank/DDBJ databases">
        <title>Genomic Encyclopedia of Type Strains, Phase IV (KMG-IV): sequencing the most valuable type-strain genomes for metagenomic binning, comparative biology and taxonomic classification.</title>
        <authorList>
            <person name="Goeker M."/>
        </authorList>
    </citation>
    <scope>NUCLEOTIDE SEQUENCE [LARGE SCALE GENOMIC DNA]</scope>
    <source>
        <strain evidence="2 3">DSM 24591</strain>
    </source>
</reference>
<keyword evidence="3" id="KW-1185">Reference proteome</keyword>
<proteinExistence type="predicted"/>
<feature type="transmembrane region" description="Helical" evidence="1">
    <location>
        <begin position="7"/>
        <end position="30"/>
    </location>
</feature>
<keyword evidence="1" id="KW-0472">Membrane</keyword>
<dbReference type="AlphaFoldDB" id="A0A4R3MDJ0"/>
<feature type="transmembrane region" description="Helical" evidence="1">
    <location>
        <begin position="109"/>
        <end position="132"/>
    </location>
</feature>
<feature type="transmembrane region" description="Helical" evidence="1">
    <location>
        <begin position="183"/>
        <end position="203"/>
    </location>
</feature>
<accession>A0A4R3MDJ0</accession>
<evidence type="ECO:0000313" key="3">
    <source>
        <dbReference type="Proteomes" id="UP000295525"/>
    </source>
</evidence>
<gene>
    <name evidence="2" type="ORF">EDC26_101217</name>
</gene>
<name>A0A4R3MDJ0_9BURK</name>
<organism evidence="2 3">
    <name type="scientific">Paralcaligenes ureilyticus</name>
    <dbReference type="NCBI Taxonomy" id="627131"/>
    <lineage>
        <taxon>Bacteria</taxon>
        <taxon>Pseudomonadati</taxon>
        <taxon>Pseudomonadota</taxon>
        <taxon>Betaproteobacteria</taxon>
        <taxon>Burkholderiales</taxon>
        <taxon>Alcaligenaceae</taxon>
        <taxon>Paralcaligenes</taxon>
    </lineage>
</organism>
<feature type="transmembrane region" description="Helical" evidence="1">
    <location>
        <begin position="83"/>
        <end position="103"/>
    </location>
</feature>
<protein>
    <submittedName>
        <fullName evidence="2">Uncharacterized protein</fullName>
    </submittedName>
</protein>
<feature type="transmembrane region" description="Helical" evidence="1">
    <location>
        <begin position="42"/>
        <end position="62"/>
    </location>
</feature>
<evidence type="ECO:0000313" key="2">
    <source>
        <dbReference type="EMBL" id="TCT10993.1"/>
    </source>
</evidence>
<comment type="caution">
    <text evidence="2">The sequence shown here is derived from an EMBL/GenBank/DDBJ whole genome shotgun (WGS) entry which is preliminary data.</text>
</comment>
<sequence length="209" mass="22754">MKARAVFAGLSPAACYGLASAILLLLAVIFVRPLTDSMALHMLVHIPAILFAGICAAQGLSMSRCDAGKPGFFRRTLQQYRQFDEFGVPGLLLASLAGAYWMLPKALDQVQVCAAASVLKFFVLFLLGMVLLDSLRRANAVIKLFFLGGFCWMAAVVGILYQSDSVRLCNAYLLDDQLLAGRGLVVLSIVLPLLWLAVSMKVVRRFLSH</sequence>
<dbReference type="RefSeq" id="WP_132579411.1">
    <property type="nucleotide sequence ID" value="NZ_SMAJ01000001.1"/>
</dbReference>
<evidence type="ECO:0000256" key="1">
    <source>
        <dbReference type="SAM" id="Phobius"/>
    </source>
</evidence>
<keyword evidence="1" id="KW-1133">Transmembrane helix</keyword>
<keyword evidence="1" id="KW-0812">Transmembrane</keyword>
<dbReference type="EMBL" id="SMAJ01000001">
    <property type="protein sequence ID" value="TCT10993.1"/>
    <property type="molecule type" value="Genomic_DNA"/>
</dbReference>
<feature type="transmembrane region" description="Helical" evidence="1">
    <location>
        <begin position="144"/>
        <end position="163"/>
    </location>
</feature>
<dbReference type="Proteomes" id="UP000295525">
    <property type="component" value="Unassembled WGS sequence"/>
</dbReference>